<keyword evidence="1" id="KW-0472">Membrane</keyword>
<accession>A0A8H3ZHW8</accession>
<dbReference type="Proteomes" id="UP000434172">
    <property type="component" value="Unassembled WGS sequence"/>
</dbReference>
<protein>
    <recommendedName>
        <fullName evidence="4">Transmembrane protein</fullName>
    </recommendedName>
</protein>
<evidence type="ECO:0000313" key="2">
    <source>
        <dbReference type="EMBL" id="KAF0320394.1"/>
    </source>
</evidence>
<keyword evidence="3" id="KW-1185">Reference proteome</keyword>
<organism evidence="2 3">
    <name type="scientific">Colletotrichum asianum</name>
    <dbReference type="NCBI Taxonomy" id="702518"/>
    <lineage>
        <taxon>Eukaryota</taxon>
        <taxon>Fungi</taxon>
        <taxon>Dikarya</taxon>
        <taxon>Ascomycota</taxon>
        <taxon>Pezizomycotina</taxon>
        <taxon>Sordariomycetes</taxon>
        <taxon>Hypocreomycetidae</taxon>
        <taxon>Glomerellales</taxon>
        <taxon>Glomerellaceae</taxon>
        <taxon>Colletotrichum</taxon>
        <taxon>Colletotrichum gloeosporioides species complex</taxon>
    </lineage>
</organism>
<name>A0A8H3ZHW8_9PEZI</name>
<dbReference type="AlphaFoldDB" id="A0A8H3ZHW8"/>
<gene>
    <name evidence="2" type="ORF">GQ607_012320</name>
</gene>
<dbReference type="OrthoDB" id="10526746at2759"/>
<proteinExistence type="predicted"/>
<evidence type="ECO:0000256" key="1">
    <source>
        <dbReference type="SAM" id="Phobius"/>
    </source>
</evidence>
<comment type="caution">
    <text evidence="2">The sequence shown here is derived from an EMBL/GenBank/DDBJ whole genome shotgun (WGS) entry which is preliminary data.</text>
</comment>
<dbReference type="EMBL" id="WOWK01000083">
    <property type="protein sequence ID" value="KAF0320394.1"/>
    <property type="molecule type" value="Genomic_DNA"/>
</dbReference>
<reference evidence="2 3" key="1">
    <citation type="submission" date="2019-12" db="EMBL/GenBank/DDBJ databases">
        <title>A genome sequence resource for the geographically widespread anthracnose pathogen Colletotrichum asianum.</title>
        <authorList>
            <person name="Meng Y."/>
        </authorList>
    </citation>
    <scope>NUCLEOTIDE SEQUENCE [LARGE SCALE GENOMIC DNA]</scope>
    <source>
        <strain evidence="2 3">ICMP 18580</strain>
    </source>
</reference>
<evidence type="ECO:0000313" key="3">
    <source>
        <dbReference type="Proteomes" id="UP000434172"/>
    </source>
</evidence>
<evidence type="ECO:0008006" key="4">
    <source>
        <dbReference type="Google" id="ProtNLM"/>
    </source>
</evidence>
<keyword evidence="1" id="KW-1133">Transmembrane helix</keyword>
<feature type="transmembrane region" description="Helical" evidence="1">
    <location>
        <begin position="24"/>
        <end position="43"/>
    </location>
</feature>
<keyword evidence="1" id="KW-0812">Transmembrane</keyword>
<sequence length="54" mass="5820">MAERSKALASGASQEIGVGSNPTLVTLLLLHSAIISFCFASFWNEIRLVTILIE</sequence>